<evidence type="ECO:0000313" key="4">
    <source>
        <dbReference type="Proteomes" id="UP000274822"/>
    </source>
</evidence>
<dbReference type="InterPro" id="IPR006597">
    <property type="entry name" value="Sel1-like"/>
</dbReference>
<dbReference type="SMART" id="SM00671">
    <property type="entry name" value="SEL1"/>
    <property type="match status" value="11"/>
</dbReference>
<name>A0A433Q3I2_9FUNG</name>
<feature type="compositionally biased region" description="Low complexity" evidence="1">
    <location>
        <begin position="124"/>
        <end position="137"/>
    </location>
</feature>
<dbReference type="Pfam" id="PF08238">
    <property type="entry name" value="Sel1"/>
    <property type="match status" value="10"/>
</dbReference>
<evidence type="ECO:0000313" key="3">
    <source>
        <dbReference type="EMBL" id="RUS24369.1"/>
    </source>
</evidence>
<organism evidence="3 4">
    <name type="scientific">Jimgerdemannia flammicorona</name>
    <dbReference type="NCBI Taxonomy" id="994334"/>
    <lineage>
        <taxon>Eukaryota</taxon>
        <taxon>Fungi</taxon>
        <taxon>Fungi incertae sedis</taxon>
        <taxon>Mucoromycota</taxon>
        <taxon>Mucoromycotina</taxon>
        <taxon>Endogonomycetes</taxon>
        <taxon>Endogonales</taxon>
        <taxon>Endogonaceae</taxon>
        <taxon>Jimgerdemannia</taxon>
    </lineage>
</organism>
<dbReference type="Proteomes" id="UP000274822">
    <property type="component" value="Unassembled WGS sequence"/>
</dbReference>
<dbReference type="InterPro" id="IPR001245">
    <property type="entry name" value="Ser-Thr/Tyr_kinase_cat_dom"/>
</dbReference>
<dbReference type="Gene3D" id="1.10.510.10">
    <property type="entry name" value="Transferase(Phosphotransferase) domain 1"/>
    <property type="match status" value="1"/>
</dbReference>
<proteinExistence type="predicted"/>
<feature type="domain" description="Protein kinase" evidence="2">
    <location>
        <begin position="1"/>
        <end position="105"/>
    </location>
</feature>
<keyword evidence="4" id="KW-1185">Reference proteome</keyword>
<dbReference type="InterPro" id="IPR052748">
    <property type="entry name" value="ISR_Activator"/>
</dbReference>
<comment type="caution">
    <text evidence="3">The sequence shown here is derived from an EMBL/GenBank/DDBJ whole genome shotgun (WGS) entry which is preliminary data.</text>
</comment>
<reference evidence="3 4" key="1">
    <citation type="journal article" date="2018" name="New Phytol.">
        <title>Phylogenomics of Endogonaceae and evolution of mycorrhizas within Mucoromycota.</title>
        <authorList>
            <person name="Chang Y."/>
            <person name="Desiro A."/>
            <person name="Na H."/>
            <person name="Sandor L."/>
            <person name="Lipzen A."/>
            <person name="Clum A."/>
            <person name="Barry K."/>
            <person name="Grigoriev I.V."/>
            <person name="Martin F.M."/>
            <person name="Stajich J.E."/>
            <person name="Smith M.E."/>
            <person name="Bonito G."/>
            <person name="Spatafora J.W."/>
        </authorList>
    </citation>
    <scope>NUCLEOTIDE SEQUENCE [LARGE SCALE GENOMIC DNA]</scope>
    <source>
        <strain evidence="3 4">AD002</strain>
    </source>
</reference>
<dbReference type="PROSITE" id="PS50011">
    <property type="entry name" value="PROTEIN_KINASE_DOM"/>
    <property type="match status" value="1"/>
</dbReference>
<dbReference type="GO" id="GO:0004672">
    <property type="term" value="F:protein kinase activity"/>
    <property type="evidence" value="ECO:0007669"/>
    <property type="project" value="InterPro"/>
</dbReference>
<dbReference type="EMBL" id="RBNJ01016246">
    <property type="protein sequence ID" value="RUS24369.1"/>
    <property type="molecule type" value="Genomic_DNA"/>
</dbReference>
<dbReference type="InterPro" id="IPR011990">
    <property type="entry name" value="TPR-like_helical_dom_sf"/>
</dbReference>
<dbReference type="SUPFAM" id="SSF81901">
    <property type="entry name" value="HCP-like"/>
    <property type="match status" value="3"/>
</dbReference>
<evidence type="ECO:0000256" key="1">
    <source>
        <dbReference type="SAM" id="MobiDB-lite"/>
    </source>
</evidence>
<dbReference type="InterPro" id="IPR011009">
    <property type="entry name" value="Kinase-like_dom_sf"/>
</dbReference>
<evidence type="ECO:0000259" key="2">
    <source>
        <dbReference type="PROSITE" id="PS50011"/>
    </source>
</evidence>
<dbReference type="Gene3D" id="1.25.40.10">
    <property type="entry name" value="Tetratricopeptide repeat domain"/>
    <property type="match status" value="2"/>
</dbReference>
<dbReference type="PANTHER" id="PTHR45011">
    <property type="entry name" value="DAP3-BINDING CELL DEATH ENHANCER 1"/>
    <property type="match status" value="1"/>
</dbReference>
<dbReference type="SUPFAM" id="SSF56112">
    <property type="entry name" value="Protein kinase-like (PK-like)"/>
    <property type="match status" value="1"/>
</dbReference>
<dbReference type="Pfam" id="PF07714">
    <property type="entry name" value="PK_Tyr_Ser-Thr"/>
    <property type="match status" value="1"/>
</dbReference>
<dbReference type="GO" id="GO:0005524">
    <property type="term" value="F:ATP binding"/>
    <property type="evidence" value="ECO:0007669"/>
    <property type="project" value="InterPro"/>
</dbReference>
<sequence length="803" mass="89582">MAPERIKNSNSLADEQLILADVYGYGLIMWEIFTDGRRPYEDYDDKEVISFKIQSHSQRLNPLEDIGNLPLDVPRVLRDLVHQCLAPEPSHRPTLAVILESLDFYIDTAPPSSRFYHSGPLHQTTNNSSSLSEDLSGLGTSIEEGEVSQLSGLQQEDFRGGMYYFTKGRYSDAIEYFKKAELQDNSLSQRMLGHCYRAINKDVESFSSFKKAATGGDIKGQFLLAWCYEHQYGTRQHDELAFSLYKISSENGNLEAAIRLCDTKWIKYIYSTIAQDTDESVRKWLNMVFKLVPSNYDALTTKICELAEAGDSDSQYLLAWLYSSALLQKGGEDRADDSFVWLVKSGIGGNQLAQLKFYSRLDPDVYSNNILKSKTPTPDHCAKIFQLLMDAAQAGAAGSSFSQCGVGICFQHGIGTAISTNESFEWYHKAAQAGDAHAQWKLGMIYYQGIDIIQDSKMAFGWLTKAANAGSAGAQNVLGICYELGKGTKVDLQRAFQLYLQAAETGNVEAIYNTGICYANGKGVEKDHSQAFQRFSKAAEAGHVDAICHTGICYANGMGVEKDENQAFQRFSKAAETGNVDAIYNTGISYANGMGVGLDINQAFQRFFKAAEAGCVEAMYTTGDCYANGIGVGKDDEQAFQMFSEAAEAGHVDAMYKIGICYEKGTGTEKDYNQAFRWYFKAVKAGHAIAQVDLGNLYLDGKGTEQDRDAANKWYIEAAMYNLGQSHEFDREQNLAKAKKWFMKGVKRDYKFEQKTPETKICQSCDAGDVDAQRQLIDVRPSFGRLLDFRRLRRVFPIMKGRY</sequence>
<dbReference type="PANTHER" id="PTHR45011:SF1">
    <property type="entry name" value="DAP3-BINDING CELL DEATH ENHANCER 1"/>
    <property type="match status" value="1"/>
</dbReference>
<protein>
    <recommendedName>
        <fullName evidence="2">Protein kinase domain-containing protein</fullName>
    </recommendedName>
</protein>
<dbReference type="AlphaFoldDB" id="A0A433Q3I2"/>
<gene>
    <name evidence="3" type="ORF">BC938DRAFT_473695</name>
</gene>
<feature type="region of interest" description="Disordered" evidence="1">
    <location>
        <begin position="116"/>
        <end position="137"/>
    </location>
</feature>
<dbReference type="InterPro" id="IPR000719">
    <property type="entry name" value="Prot_kinase_dom"/>
</dbReference>
<accession>A0A433Q3I2</accession>